<evidence type="ECO:0000256" key="4">
    <source>
        <dbReference type="ARBA" id="ARBA00022701"/>
    </source>
</evidence>
<dbReference type="InterPro" id="IPR041470">
    <property type="entry name" value="GCP_N"/>
</dbReference>
<dbReference type="FunCoup" id="A8QD66">
    <property type="interactions" value="532"/>
</dbReference>
<dbReference type="GO" id="GO:0000922">
    <property type="term" value="C:spindle pole"/>
    <property type="evidence" value="ECO:0007669"/>
    <property type="project" value="InterPro"/>
</dbReference>
<organism evidence="8 9">
    <name type="scientific">Malassezia globosa (strain ATCC MYA-4612 / CBS 7966)</name>
    <name type="common">Dandruff-associated fungus</name>
    <dbReference type="NCBI Taxonomy" id="425265"/>
    <lineage>
        <taxon>Eukaryota</taxon>
        <taxon>Fungi</taxon>
        <taxon>Dikarya</taxon>
        <taxon>Basidiomycota</taxon>
        <taxon>Ustilaginomycotina</taxon>
        <taxon>Malasseziomycetes</taxon>
        <taxon>Malasseziales</taxon>
        <taxon>Malasseziaceae</taxon>
        <taxon>Malassezia</taxon>
    </lineage>
</organism>
<reference evidence="8 9" key="1">
    <citation type="journal article" date="2007" name="Proc. Natl. Acad. Sci. U.S.A.">
        <title>Dandruff-associated Malassezia genomes reveal convergent and divergent virulence traits shared with plant and human fungal pathogens.</title>
        <authorList>
            <person name="Xu J."/>
            <person name="Saunders C.W."/>
            <person name="Hu P."/>
            <person name="Grant R.A."/>
            <person name="Boekhout T."/>
            <person name="Kuramae E.E."/>
            <person name="Kronstad J.W."/>
            <person name="Deangelis Y.M."/>
            <person name="Reeder N.L."/>
            <person name="Johnstone K.R."/>
            <person name="Leland M."/>
            <person name="Fieno A.M."/>
            <person name="Begley W.M."/>
            <person name="Sun Y."/>
            <person name="Lacey M.P."/>
            <person name="Chaudhary T."/>
            <person name="Keough T."/>
            <person name="Chu L."/>
            <person name="Sears R."/>
            <person name="Yuan B."/>
            <person name="Dawson T.L.Jr."/>
        </authorList>
    </citation>
    <scope>NUCLEOTIDE SEQUENCE [LARGE SCALE GENOMIC DNA]</scope>
    <source>
        <strain evidence="9">ATCC MYA-4612 / CBS 7966</strain>
    </source>
</reference>
<dbReference type="GO" id="GO:0051225">
    <property type="term" value="P:spindle assembly"/>
    <property type="evidence" value="ECO:0007669"/>
    <property type="project" value="TreeGrafter"/>
</dbReference>
<evidence type="ECO:0000313" key="9">
    <source>
        <dbReference type="Proteomes" id="UP000008837"/>
    </source>
</evidence>
<feature type="domain" description="Gamma tubulin complex component protein N-terminal" evidence="7">
    <location>
        <begin position="55"/>
        <end position="397"/>
    </location>
</feature>
<dbReference type="Pfam" id="PF04130">
    <property type="entry name" value="GCP_C_terminal"/>
    <property type="match status" value="1"/>
</dbReference>
<proteinExistence type="inferred from homology"/>
<comment type="similarity">
    <text evidence="2">Belongs to the TUBGCP family.</text>
</comment>
<dbReference type="Pfam" id="PF17681">
    <property type="entry name" value="GCP_N_terminal"/>
    <property type="match status" value="1"/>
</dbReference>
<gene>
    <name evidence="8" type="ORF">MGL_4134</name>
</gene>
<dbReference type="Proteomes" id="UP000008837">
    <property type="component" value="Unassembled WGS sequence"/>
</dbReference>
<dbReference type="GO" id="GO:0043015">
    <property type="term" value="F:gamma-tubulin binding"/>
    <property type="evidence" value="ECO:0007669"/>
    <property type="project" value="InterPro"/>
</dbReference>
<dbReference type="GO" id="GO:0051011">
    <property type="term" value="F:microtubule minus-end binding"/>
    <property type="evidence" value="ECO:0007669"/>
    <property type="project" value="TreeGrafter"/>
</dbReference>
<dbReference type="InParanoid" id="A8QD66"/>
<dbReference type="OMA" id="MRMMSVC"/>
<evidence type="ECO:0000256" key="2">
    <source>
        <dbReference type="ARBA" id="ARBA00010337"/>
    </source>
</evidence>
<keyword evidence="4" id="KW-0493">Microtubule</keyword>
<evidence type="ECO:0000259" key="6">
    <source>
        <dbReference type="Pfam" id="PF04130"/>
    </source>
</evidence>
<dbReference type="AlphaFoldDB" id="A8QD66"/>
<evidence type="ECO:0000256" key="3">
    <source>
        <dbReference type="ARBA" id="ARBA00022490"/>
    </source>
</evidence>
<keyword evidence="5" id="KW-0206">Cytoskeleton</keyword>
<dbReference type="OrthoDB" id="5860513at2759"/>
<comment type="caution">
    <text evidence="8">The sequence shown here is derived from an EMBL/GenBank/DDBJ whole genome shotgun (WGS) entry which is preliminary data.</text>
</comment>
<dbReference type="KEGG" id="mgl:MGL_4134"/>
<evidence type="ECO:0000256" key="5">
    <source>
        <dbReference type="ARBA" id="ARBA00023212"/>
    </source>
</evidence>
<dbReference type="InterPro" id="IPR042241">
    <property type="entry name" value="GCP_C_sf"/>
</dbReference>
<sequence length="747" mass="84069">MSASVREANLHVGGSSGRIVHVTDIQGNTRLPRAQLLDRLRAQQGLAYVPELELVRDVLYLMQGISGTHVRLHHAWQLPSDNGSHEACTHMRLDFDEHAGMISPPTRDLIHRLAELGQLFERVQAFVDSHESQPVATHLTAQSLCHFLTGELQAHNALLTDLDAQWHAQAEGENLSPPLTLQRLAQVTSEPMMRMRLMSTIVESCRHAHGGALVSTIHTYTLTGHPFIRRCTATMLDHVSRPFFHTLSRWIYDGELDDPFHEFFVARAPPSQTRKPPLVDDLVVPTELGTDAADVWHNRFVLQLQMLPSFLSEHFARKIFSTGKSLHFLRDCCSSGHGHAEYGDTAQPSVALDPEQARLRTLGYGSAHRRELRYSDMAGLEHAIDAEFALASGHLCMRMLSTFRLLDHLRALKSYLLLTQGDFADALLETLGPSLARPASTLYQHNLSAALETAIRASNAQFDDPEILRRLDARSLEFGPGDTGWDTFTLEYRVDSPVNAVLDASAMAGYQLLFNYLWHTNRVAARITAAWSQLLSVQKAVLRSRHRKLVDRALMRQLRATLGHVCEMVHFVRHLQSFIELEGISYAWQRLEHDLTVTKPSDLDHLVDIHRTYLHMLISTTLMRGRRSASDHLASDVRAQLHGILAYADATDELGMYVTSELARLAGGVDPLSSAARTHAHVSQRLVNEHTQFQHRLQSMLAALERHPTLTVRDLARRWNFNNVYYRRERTTVSTSHATTTTSALAR</sequence>
<dbReference type="Gene3D" id="1.20.120.1900">
    <property type="entry name" value="Gamma-tubulin complex, C-terminal domain"/>
    <property type="match status" value="1"/>
</dbReference>
<feature type="domain" description="Gamma tubulin complex component C-terminal" evidence="6">
    <location>
        <begin position="405"/>
        <end position="725"/>
    </location>
</feature>
<evidence type="ECO:0000313" key="8">
    <source>
        <dbReference type="EMBL" id="EDP41585.1"/>
    </source>
</evidence>
<dbReference type="PANTHER" id="PTHR19302">
    <property type="entry name" value="GAMMA TUBULIN COMPLEX PROTEIN"/>
    <property type="match status" value="1"/>
</dbReference>
<dbReference type="PANTHER" id="PTHR19302:SF14">
    <property type="entry name" value="GAMMA-TUBULIN COMPLEX COMPONENT 3"/>
    <property type="match status" value="1"/>
</dbReference>
<evidence type="ECO:0000259" key="7">
    <source>
        <dbReference type="Pfam" id="PF17681"/>
    </source>
</evidence>
<dbReference type="GO" id="GO:0044732">
    <property type="term" value="C:mitotic spindle pole body"/>
    <property type="evidence" value="ECO:0007669"/>
    <property type="project" value="TreeGrafter"/>
</dbReference>
<comment type="subcellular location">
    <subcellularLocation>
        <location evidence="1">Cytoplasm</location>
        <location evidence="1">Cytoskeleton</location>
    </subcellularLocation>
</comment>
<dbReference type="VEuPathDB" id="FungiDB:MGL_4134"/>
<keyword evidence="3" id="KW-0963">Cytoplasm</keyword>
<keyword evidence="9" id="KW-1185">Reference proteome</keyword>
<dbReference type="STRING" id="425265.A8QD66"/>
<protein>
    <submittedName>
        <fullName evidence="8">Uncharacterized protein</fullName>
    </submittedName>
</protein>
<dbReference type="GO" id="GO:0000930">
    <property type="term" value="C:gamma-tubulin complex"/>
    <property type="evidence" value="ECO:0007669"/>
    <property type="project" value="TreeGrafter"/>
</dbReference>
<dbReference type="InterPro" id="IPR007259">
    <property type="entry name" value="GCP"/>
</dbReference>
<dbReference type="GeneID" id="5853079"/>
<name>A8QD66_MALGO</name>
<dbReference type="EMBL" id="AAYY01000020">
    <property type="protein sequence ID" value="EDP41585.1"/>
    <property type="molecule type" value="Genomic_DNA"/>
</dbReference>
<dbReference type="GO" id="GO:0007020">
    <property type="term" value="P:microtubule nucleation"/>
    <property type="evidence" value="ECO:0007669"/>
    <property type="project" value="InterPro"/>
</dbReference>
<dbReference type="InterPro" id="IPR040457">
    <property type="entry name" value="GCP_C"/>
</dbReference>
<accession>A8QD66</accession>
<dbReference type="GO" id="GO:0005874">
    <property type="term" value="C:microtubule"/>
    <property type="evidence" value="ECO:0007669"/>
    <property type="project" value="UniProtKB-KW"/>
</dbReference>
<dbReference type="GO" id="GO:0031122">
    <property type="term" value="P:cytoplasmic microtubule organization"/>
    <property type="evidence" value="ECO:0007669"/>
    <property type="project" value="TreeGrafter"/>
</dbReference>
<evidence type="ECO:0000256" key="1">
    <source>
        <dbReference type="ARBA" id="ARBA00004245"/>
    </source>
</evidence>
<dbReference type="GO" id="GO:0051321">
    <property type="term" value="P:meiotic cell cycle"/>
    <property type="evidence" value="ECO:0007669"/>
    <property type="project" value="TreeGrafter"/>
</dbReference>
<dbReference type="RefSeq" id="XP_001728799.1">
    <property type="nucleotide sequence ID" value="XM_001728747.1"/>
</dbReference>
<dbReference type="GO" id="GO:0000278">
    <property type="term" value="P:mitotic cell cycle"/>
    <property type="evidence" value="ECO:0007669"/>
    <property type="project" value="TreeGrafter"/>
</dbReference>